<dbReference type="EMBL" id="LR796764">
    <property type="protein sequence ID" value="CAB4164484.1"/>
    <property type="molecule type" value="Genomic_DNA"/>
</dbReference>
<dbReference type="EMBL" id="LR796951">
    <property type="protein sequence ID" value="CAB4177531.1"/>
    <property type="molecule type" value="Genomic_DNA"/>
</dbReference>
<name>A0A6J5R1T0_9CAUD</name>
<accession>A0A6J5R1T0</accession>
<reference evidence="4" key="1">
    <citation type="submission" date="2020-05" db="EMBL/GenBank/DDBJ databases">
        <authorList>
            <person name="Chiriac C."/>
            <person name="Salcher M."/>
            <person name="Ghai R."/>
            <person name="Kavagutti S V."/>
        </authorList>
    </citation>
    <scope>NUCLEOTIDE SEQUENCE</scope>
</reference>
<evidence type="ECO:0000313" key="1">
    <source>
        <dbReference type="EMBL" id="CAB4146781.1"/>
    </source>
</evidence>
<dbReference type="EMBL" id="LR796473">
    <property type="protein sequence ID" value="CAB4146781.1"/>
    <property type="molecule type" value="Genomic_DNA"/>
</dbReference>
<evidence type="ECO:0000313" key="4">
    <source>
        <dbReference type="EMBL" id="CAB4187438.1"/>
    </source>
</evidence>
<sequence length="109" mass="11300">MPFVKISVNSSQNLVSVPVGSGRRIRVVNYVLVASAACTVYFQQIYSPAAYVIAITGAMSIAANGGISASGTGLGPNGFFGLFETETDFDTLGIHVNGTVNGHLGYVII</sequence>
<proteinExistence type="predicted"/>
<evidence type="ECO:0000313" key="3">
    <source>
        <dbReference type="EMBL" id="CAB4177531.1"/>
    </source>
</evidence>
<evidence type="ECO:0000313" key="2">
    <source>
        <dbReference type="EMBL" id="CAB4164484.1"/>
    </source>
</evidence>
<dbReference type="EMBL" id="LR797104">
    <property type="protein sequence ID" value="CAB4187438.1"/>
    <property type="molecule type" value="Genomic_DNA"/>
</dbReference>
<organism evidence="4">
    <name type="scientific">uncultured Caudovirales phage</name>
    <dbReference type="NCBI Taxonomy" id="2100421"/>
    <lineage>
        <taxon>Viruses</taxon>
        <taxon>Duplodnaviria</taxon>
        <taxon>Heunggongvirae</taxon>
        <taxon>Uroviricota</taxon>
        <taxon>Caudoviricetes</taxon>
        <taxon>Peduoviridae</taxon>
        <taxon>Maltschvirus</taxon>
        <taxon>Maltschvirus maltsch</taxon>
    </lineage>
</organism>
<gene>
    <name evidence="3" type="ORF">UFOVP1003_7</name>
    <name evidence="4" type="ORF">UFOVP1153_23</name>
    <name evidence="1" type="ORF">UFOVP493_23</name>
    <name evidence="2" type="ORF">UFOVP829_45</name>
</gene>
<protein>
    <submittedName>
        <fullName evidence="4">Uncharacterized protein</fullName>
    </submittedName>
</protein>